<evidence type="ECO:0000256" key="1">
    <source>
        <dbReference type="SAM" id="MobiDB-lite"/>
    </source>
</evidence>
<evidence type="ECO:0000256" key="2">
    <source>
        <dbReference type="SAM" id="Phobius"/>
    </source>
</evidence>
<comment type="caution">
    <text evidence="3">The sequence shown here is derived from an EMBL/GenBank/DDBJ whole genome shotgun (WGS) entry which is preliminary data.</text>
</comment>
<protein>
    <submittedName>
        <fullName evidence="3">Uncharacterized protein</fullName>
    </submittedName>
</protein>
<proteinExistence type="predicted"/>
<dbReference type="OrthoDB" id="3071272at2759"/>
<keyword evidence="2" id="KW-1133">Transmembrane helix</keyword>
<gene>
    <name evidence="3" type="ORF">AAE3_LOCUS6363</name>
</gene>
<feature type="compositionally biased region" description="Basic and acidic residues" evidence="1">
    <location>
        <begin position="307"/>
        <end position="316"/>
    </location>
</feature>
<dbReference type="Proteomes" id="UP000467700">
    <property type="component" value="Unassembled WGS sequence"/>
</dbReference>
<dbReference type="EMBL" id="CACVBS010000043">
    <property type="protein sequence ID" value="CAA7264099.1"/>
    <property type="molecule type" value="Genomic_DNA"/>
</dbReference>
<feature type="region of interest" description="Disordered" evidence="1">
    <location>
        <begin position="288"/>
        <end position="423"/>
    </location>
</feature>
<feature type="compositionally biased region" description="Polar residues" evidence="1">
    <location>
        <begin position="320"/>
        <end position="341"/>
    </location>
</feature>
<sequence>MGLIDLRVGINDGRLPTCLPLRIGLSAAAPHEASKSTYHHHYPHSLTVFVIGGSQEMIPPERRRFRDIFWTVTYPVGTKVVLGLTDGDGRLAPWSLRSSRVLLPNVSSGRILKMGRLPDGWRFDAVGGNEQYQLSSLSTREPASYQINMMSMSITSGYTSSAESQSDRSTRHDAGKPTRASVADATGSWASGTGVSRFRGRSISPSEPNSIGTIIGSQVPSAGLLEGVAERLRTDYAKAESQNVLQRRDSPTNSQGLTTILIVDIVALALLLLGAALCAIQAVLKRRARRRGGSNGKTSGIPLGNVNDHDVAERHPPAIVSSSPRSSTLRRQSLATESVLSRYSLKPEEMDSPPPVPPTTPTTANFTESPLPTPLSMSSTPSTWPGVTPQLTSFPDAAYGDPYPSPSVSGGGRRQQHKRSTQLSFSSFASVRAAKAISRLARFSKSAYPDEPALSDAHSAVLARQASGSSSRTMKKSSRNTLRPGTASSQNEQDSPVESNESPVGSASPSRTDWYQVSEDAPAMPPLVFRHGDLHIPFR</sequence>
<keyword evidence="2" id="KW-0472">Membrane</keyword>
<name>A0A8S0XJ49_CYCAE</name>
<feature type="region of interest" description="Disordered" evidence="1">
    <location>
        <begin position="449"/>
        <end position="519"/>
    </location>
</feature>
<feature type="compositionally biased region" description="Basic and acidic residues" evidence="1">
    <location>
        <begin position="165"/>
        <end position="176"/>
    </location>
</feature>
<reference evidence="3 4" key="1">
    <citation type="submission" date="2020-01" db="EMBL/GenBank/DDBJ databases">
        <authorList>
            <person name="Gupta K D."/>
        </authorList>
    </citation>
    <scope>NUCLEOTIDE SEQUENCE [LARGE SCALE GENOMIC DNA]</scope>
</reference>
<evidence type="ECO:0000313" key="4">
    <source>
        <dbReference type="Proteomes" id="UP000467700"/>
    </source>
</evidence>
<feature type="compositionally biased region" description="Polar residues" evidence="1">
    <location>
        <begin position="480"/>
        <end position="515"/>
    </location>
</feature>
<feature type="transmembrane region" description="Helical" evidence="2">
    <location>
        <begin position="260"/>
        <end position="284"/>
    </location>
</feature>
<accession>A0A8S0XJ49</accession>
<feature type="region of interest" description="Disordered" evidence="1">
    <location>
        <begin position="156"/>
        <end position="215"/>
    </location>
</feature>
<evidence type="ECO:0000313" key="3">
    <source>
        <dbReference type="EMBL" id="CAA7264099.1"/>
    </source>
</evidence>
<keyword evidence="4" id="KW-1185">Reference proteome</keyword>
<organism evidence="3 4">
    <name type="scientific">Cyclocybe aegerita</name>
    <name type="common">Black poplar mushroom</name>
    <name type="synonym">Agrocybe aegerita</name>
    <dbReference type="NCBI Taxonomy" id="1973307"/>
    <lineage>
        <taxon>Eukaryota</taxon>
        <taxon>Fungi</taxon>
        <taxon>Dikarya</taxon>
        <taxon>Basidiomycota</taxon>
        <taxon>Agaricomycotina</taxon>
        <taxon>Agaricomycetes</taxon>
        <taxon>Agaricomycetidae</taxon>
        <taxon>Agaricales</taxon>
        <taxon>Agaricineae</taxon>
        <taxon>Bolbitiaceae</taxon>
        <taxon>Cyclocybe</taxon>
    </lineage>
</organism>
<dbReference type="AlphaFoldDB" id="A0A8S0XJ49"/>
<feature type="compositionally biased region" description="Polar residues" evidence="1">
    <location>
        <begin position="203"/>
        <end position="215"/>
    </location>
</feature>
<feature type="compositionally biased region" description="Low complexity" evidence="1">
    <location>
        <begin position="361"/>
        <end position="385"/>
    </location>
</feature>
<keyword evidence="2" id="KW-0812">Transmembrane</keyword>